<proteinExistence type="predicted"/>
<keyword evidence="2" id="KW-1185">Reference proteome</keyword>
<dbReference type="InterPro" id="IPR036278">
    <property type="entry name" value="Sialidase_sf"/>
</dbReference>
<dbReference type="CDD" id="cd15482">
    <property type="entry name" value="Sialidase_non-viral"/>
    <property type="match status" value="1"/>
</dbReference>
<dbReference type="AlphaFoldDB" id="A0A6C0GTN1"/>
<accession>A0A6C0GTN1</accession>
<dbReference type="SUPFAM" id="SSF50939">
    <property type="entry name" value="Sialidases"/>
    <property type="match status" value="1"/>
</dbReference>
<evidence type="ECO:0000313" key="1">
    <source>
        <dbReference type="EMBL" id="QHT71376.1"/>
    </source>
</evidence>
<reference evidence="1 2" key="1">
    <citation type="submission" date="2020-01" db="EMBL/GenBank/DDBJ databases">
        <authorList>
            <person name="Kim M.K."/>
        </authorList>
    </citation>
    <scope>NUCLEOTIDE SEQUENCE [LARGE SCALE GENOMIC DNA]</scope>
    <source>
        <strain evidence="1 2">172606-1</strain>
    </source>
</reference>
<sequence>MRIKTYYLAVLSLFILSAYVIRENNTAISIAPAGKQPSIAISQKGEMKIVYGKNDSLYYTSSADGNSFSAPAGIAHLKGLGLGMSRGPQIAITKDFTVVAAASGAGNIYAYQLNHQTKQWSKAIQINDVDTLAKEAFVSIAAGEDNQVYAVWLDLRSDRQNKIFGSVSADGGKTWSANKLIYQSPEGKGSVCECCKPSVTASGKQVHIMFRNSIKGTRDLYVISSMDGGRTFGQAQKLGNDTWVLKACPMDGGDLAVNAKGKVLTVWRRKNEIFMAEPGKAEQRISEGKTPVVSRTASGDVVAWHNKGQILVKSTRQDQAQVLGNGTHPKLIPIPGKNAVFCVWENETGVMGQRVDL</sequence>
<dbReference type="Proteomes" id="UP000480178">
    <property type="component" value="Chromosome"/>
</dbReference>
<dbReference type="EMBL" id="CP048222">
    <property type="protein sequence ID" value="QHT71376.1"/>
    <property type="molecule type" value="Genomic_DNA"/>
</dbReference>
<evidence type="ECO:0000313" key="2">
    <source>
        <dbReference type="Proteomes" id="UP000480178"/>
    </source>
</evidence>
<organism evidence="1 2">
    <name type="scientific">Rhodocytophaga rosea</name>
    <dbReference type="NCBI Taxonomy" id="2704465"/>
    <lineage>
        <taxon>Bacteria</taxon>
        <taxon>Pseudomonadati</taxon>
        <taxon>Bacteroidota</taxon>
        <taxon>Cytophagia</taxon>
        <taxon>Cytophagales</taxon>
        <taxon>Rhodocytophagaceae</taxon>
        <taxon>Rhodocytophaga</taxon>
    </lineage>
</organism>
<protein>
    <submittedName>
        <fullName evidence="1">Exo-alpha-sialidase</fullName>
    </submittedName>
</protein>
<dbReference type="RefSeq" id="WP_162447315.1">
    <property type="nucleotide sequence ID" value="NZ_CP048222.1"/>
</dbReference>
<gene>
    <name evidence="1" type="ORF">GXP67_34325</name>
</gene>
<name>A0A6C0GTN1_9BACT</name>
<dbReference type="Gene3D" id="2.120.10.10">
    <property type="match status" value="1"/>
</dbReference>
<dbReference type="KEGG" id="rhoz:GXP67_34325"/>